<feature type="coiled-coil region" evidence="1">
    <location>
        <begin position="70"/>
        <end position="123"/>
    </location>
</feature>
<organism evidence="3 4">
    <name type="scientific">Solanum tuberosum</name>
    <name type="common">Potato</name>
    <dbReference type="NCBI Taxonomy" id="4113"/>
    <lineage>
        <taxon>Eukaryota</taxon>
        <taxon>Viridiplantae</taxon>
        <taxon>Streptophyta</taxon>
        <taxon>Embryophyta</taxon>
        <taxon>Tracheophyta</taxon>
        <taxon>Spermatophyta</taxon>
        <taxon>Magnoliopsida</taxon>
        <taxon>eudicotyledons</taxon>
        <taxon>Gunneridae</taxon>
        <taxon>Pentapetalae</taxon>
        <taxon>asterids</taxon>
        <taxon>lamiids</taxon>
        <taxon>Solanales</taxon>
        <taxon>Solanaceae</taxon>
        <taxon>Solanoideae</taxon>
        <taxon>Solaneae</taxon>
        <taxon>Solanum</taxon>
    </lineage>
</organism>
<evidence type="ECO:0008006" key="5">
    <source>
        <dbReference type="Google" id="ProtNLM"/>
    </source>
</evidence>
<dbReference type="Proteomes" id="UP000011115">
    <property type="component" value="Unassembled WGS sequence"/>
</dbReference>
<dbReference type="PaxDb" id="4113-PGSC0003DMT400089562"/>
<feature type="region of interest" description="Disordered" evidence="2">
    <location>
        <begin position="123"/>
        <end position="182"/>
    </location>
</feature>
<evidence type="ECO:0000256" key="1">
    <source>
        <dbReference type="SAM" id="Coils"/>
    </source>
</evidence>
<sequence length="182" mass="20940">MPETRVVVADIKVFPNIYQTFQVYHFGWMDNAPGEYSCHLTKEFYSSYAATLMNFAADTETTKRVKKEIKDEMQTELAVLKNRLDGLENLVQDRFQAADSGENDEFKSQLAEMRSQIAKLAEQPVHVPTPRELPTTKSGKRKQKAGELDEETSIDPVREAKRQENRARRTSRREAREKEALA</sequence>
<evidence type="ECO:0000313" key="3">
    <source>
        <dbReference type="EnsemblPlants" id="PGSC0003DMT400089562"/>
    </source>
</evidence>
<keyword evidence="1" id="KW-0175">Coiled coil</keyword>
<protein>
    <recommendedName>
        <fullName evidence="5">Integrase core domain containing protein</fullName>
    </recommendedName>
</protein>
<evidence type="ECO:0000313" key="4">
    <source>
        <dbReference type="Proteomes" id="UP000011115"/>
    </source>
</evidence>
<evidence type="ECO:0000256" key="2">
    <source>
        <dbReference type="SAM" id="MobiDB-lite"/>
    </source>
</evidence>
<name>M1DIF0_SOLTU</name>
<dbReference type="InParanoid" id="M1DIF0"/>
<dbReference type="HOGENOM" id="CLU_093319_0_0_1"/>
<reference evidence="4" key="1">
    <citation type="journal article" date="2011" name="Nature">
        <title>Genome sequence and analysis of the tuber crop potato.</title>
        <authorList>
            <consortium name="The Potato Genome Sequencing Consortium"/>
        </authorList>
    </citation>
    <scope>NUCLEOTIDE SEQUENCE [LARGE SCALE GENOMIC DNA]</scope>
    <source>
        <strain evidence="4">cv. DM1-3 516 R44</strain>
    </source>
</reference>
<accession>M1DIF0</accession>
<keyword evidence="4" id="KW-1185">Reference proteome</keyword>
<dbReference type="AlphaFoldDB" id="M1DIF0"/>
<dbReference type="EnsemblPlants" id="PGSC0003DMT400089562">
    <property type="protein sequence ID" value="PGSC0003DMT400089562"/>
    <property type="gene ID" value="PGSC0003DMG400039133"/>
</dbReference>
<reference evidence="3" key="2">
    <citation type="submission" date="2015-06" db="UniProtKB">
        <authorList>
            <consortium name="EnsemblPlants"/>
        </authorList>
    </citation>
    <scope>IDENTIFICATION</scope>
    <source>
        <strain evidence="3">DM1-3 516 R44</strain>
    </source>
</reference>
<proteinExistence type="predicted"/>
<dbReference type="Gramene" id="PGSC0003DMT400089562">
    <property type="protein sequence ID" value="PGSC0003DMT400089562"/>
    <property type="gene ID" value="PGSC0003DMG400039133"/>
</dbReference>
<feature type="compositionally biased region" description="Basic and acidic residues" evidence="2">
    <location>
        <begin position="156"/>
        <end position="182"/>
    </location>
</feature>